<dbReference type="SFLD" id="SFLDG01151">
    <property type="entry name" value="Main.2:_Nu-like"/>
    <property type="match status" value="1"/>
</dbReference>
<evidence type="ECO:0000313" key="6">
    <source>
        <dbReference type="Proteomes" id="UP000309215"/>
    </source>
</evidence>
<evidence type="ECO:0000256" key="1">
    <source>
        <dbReference type="ARBA" id="ARBA00007409"/>
    </source>
</evidence>
<dbReference type="Pfam" id="PF13417">
    <property type="entry name" value="GST_N_3"/>
    <property type="match status" value="1"/>
</dbReference>
<dbReference type="PROSITE" id="PS50405">
    <property type="entry name" value="GST_CTER"/>
    <property type="match status" value="1"/>
</dbReference>
<feature type="domain" description="GST C-terminal" evidence="4">
    <location>
        <begin position="85"/>
        <end position="197"/>
    </location>
</feature>
<dbReference type="Pfam" id="PF00043">
    <property type="entry name" value="GST_C"/>
    <property type="match status" value="1"/>
</dbReference>
<dbReference type="FunFam" id="3.40.30.10:FF:000039">
    <property type="entry name" value="Glutathione S-transferase domain"/>
    <property type="match status" value="1"/>
</dbReference>
<comment type="similarity">
    <text evidence="1">Belongs to the GST superfamily.</text>
</comment>
<accession>A0A4U1IIT6</accession>
<evidence type="ECO:0000259" key="3">
    <source>
        <dbReference type="PROSITE" id="PS50404"/>
    </source>
</evidence>
<gene>
    <name evidence="5" type="ORF">E8A74_49370</name>
</gene>
<dbReference type="InterPro" id="IPR036249">
    <property type="entry name" value="Thioredoxin-like_sf"/>
</dbReference>
<comment type="caution">
    <text evidence="5">The sequence shown here is derived from an EMBL/GenBank/DDBJ whole genome shotgun (WGS) entry which is preliminary data.</text>
</comment>
<dbReference type="OrthoDB" id="9797500at2"/>
<dbReference type="InterPro" id="IPR010987">
    <property type="entry name" value="Glutathione-S-Trfase_C-like"/>
</dbReference>
<dbReference type="SUPFAM" id="SSF47616">
    <property type="entry name" value="GST C-terminal domain-like"/>
    <property type="match status" value="1"/>
</dbReference>
<dbReference type="RefSeq" id="WP_136936179.1">
    <property type="nucleotide sequence ID" value="NZ_SSMQ01000120.1"/>
</dbReference>
<dbReference type="PROSITE" id="PS50404">
    <property type="entry name" value="GST_NTER"/>
    <property type="match status" value="1"/>
</dbReference>
<feature type="domain" description="GST N-terminal" evidence="3">
    <location>
        <begin position="1"/>
        <end position="80"/>
    </location>
</feature>
<dbReference type="Proteomes" id="UP000309215">
    <property type="component" value="Unassembled WGS sequence"/>
</dbReference>
<evidence type="ECO:0000313" key="5">
    <source>
        <dbReference type="EMBL" id="TKC93637.1"/>
    </source>
</evidence>
<dbReference type="InterPro" id="IPR004046">
    <property type="entry name" value="GST_C"/>
</dbReference>
<protein>
    <submittedName>
        <fullName evidence="5">Glutathione S-transferase family protein</fullName>
    </submittedName>
</protein>
<dbReference type="Gene3D" id="1.20.1050.10">
    <property type="match status" value="1"/>
</dbReference>
<name>A0A4U1IIT6_9BACT</name>
<dbReference type="GO" id="GO:0016740">
    <property type="term" value="F:transferase activity"/>
    <property type="evidence" value="ECO:0007669"/>
    <property type="project" value="UniProtKB-KW"/>
</dbReference>
<dbReference type="InterPro" id="IPR004045">
    <property type="entry name" value="Glutathione_S-Trfase_N"/>
</dbReference>
<reference evidence="5 6" key="1">
    <citation type="submission" date="2019-04" db="EMBL/GenBank/DDBJ databases">
        <authorList>
            <person name="Li Y."/>
            <person name="Wang J."/>
        </authorList>
    </citation>
    <scope>NUCLEOTIDE SEQUENCE [LARGE SCALE GENOMIC DNA]</scope>
    <source>
        <strain evidence="5 6">DSM 14668</strain>
    </source>
</reference>
<sequence length="197" mass="22116">MKLYSHPLSGNSHKVRLMLSMLRIEHEEIVVDLLKGEHKTPSFLAMNPLGQVPVLVDGEETLRDSQAILVYLARKYGGEAWLPSDPAGMARVVQWLSFAANEVHHGPFLARLHFLLGVQLDLGLAQDRSRAALDILDAHLARRAWLELDRPTIADLAVFPYVGLVREGKVMLDDYRNILAWIERIHTLPGYVAMPGL</sequence>
<organism evidence="5 6">
    <name type="scientific">Polyangium fumosum</name>
    <dbReference type="NCBI Taxonomy" id="889272"/>
    <lineage>
        <taxon>Bacteria</taxon>
        <taxon>Pseudomonadati</taxon>
        <taxon>Myxococcota</taxon>
        <taxon>Polyangia</taxon>
        <taxon>Polyangiales</taxon>
        <taxon>Polyangiaceae</taxon>
        <taxon>Polyangium</taxon>
    </lineage>
</organism>
<dbReference type="SFLD" id="SFLDS00019">
    <property type="entry name" value="Glutathione_Transferase_(cytos"/>
    <property type="match status" value="1"/>
</dbReference>
<dbReference type="SUPFAM" id="SSF52833">
    <property type="entry name" value="Thioredoxin-like"/>
    <property type="match status" value="1"/>
</dbReference>
<keyword evidence="6" id="KW-1185">Reference proteome</keyword>
<dbReference type="PANTHER" id="PTHR44051:SF2">
    <property type="entry name" value="HYPOTHETICAL GLUTATHIONE S-TRANSFERASE LIKE PROTEIN"/>
    <property type="match status" value="1"/>
</dbReference>
<dbReference type="AlphaFoldDB" id="A0A4U1IIT6"/>
<proteinExistence type="inferred from homology"/>
<dbReference type="EMBL" id="SSMQ01000120">
    <property type="protein sequence ID" value="TKC93637.1"/>
    <property type="molecule type" value="Genomic_DNA"/>
</dbReference>
<dbReference type="InterPro" id="IPR040079">
    <property type="entry name" value="Glutathione_S-Trfase"/>
</dbReference>
<evidence type="ECO:0000259" key="4">
    <source>
        <dbReference type="PROSITE" id="PS50405"/>
    </source>
</evidence>
<dbReference type="PANTHER" id="PTHR44051">
    <property type="entry name" value="GLUTATHIONE S-TRANSFERASE-RELATED"/>
    <property type="match status" value="1"/>
</dbReference>
<dbReference type="Gene3D" id="3.40.30.10">
    <property type="entry name" value="Glutaredoxin"/>
    <property type="match status" value="1"/>
</dbReference>
<evidence type="ECO:0000256" key="2">
    <source>
        <dbReference type="ARBA" id="ARBA00022679"/>
    </source>
</evidence>
<dbReference type="SFLD" id="SFLDG00358">
    <property type="entry name" value="Main_(cytGST)"/>
    <property type="match status" value="1"/>
</dbReference>
<dbReference type="InterPro" id="IPR036282">
    <property type="entry name" value="Glutathione-S-Trfase_C_sf"/>
</dbReference>
<keyword evidence="2 5" id="KW-0808">Transferase</keyword>
<dbReference type="CDD" id="cd03056">
    <property type="entry name" value="GST_N_4"/>
    <property type="match status" value="1"/>
</dbReference>